<dbReference type="CDD" id="cd07377">
    <property type="entry name" value="WHTH_GntR"/>
    <property type="match status" value="1"/>
</dbReference>
<protein>
    <submittedName>
        <fullName evidence="5">Transcriptional regulator</fullName>
    </submittedName>
</protein>
<dbReference type="InterPro" id="IPR000524">
    <property type="entry name" value="Tscrpt_reg_HTH_GntR"/>
</dbReference>
<dbReference type="InterPro" id="IPR036390">
    <property type="entry name" value="WH_DNA-bd_sf"/>
</dbReference>
<dbReference type="GO" id="GO:0003677">
    <property type="term" value="F:DNA binding"/>
    <property type="evidence" value="ECO:0007669"/>
    <property type="project" value="UniProtKB-KW"/>
</dbReference>
<evidence type="ECO:0000313" key="6">
    <source>
        <dbReference type="Proteomes" id="UP001156666"/>
    </source>
</evidence>
<evidence type="ECO:0000259" key="4">
    <source>
        <dbReference type="PROSITE" id="PS50949"/>
    </source>
</evidence>
<keyword evidence="1" id="KW-0805">Transcription regulation</keyword>
<evidence type="ECO:0000313" key="5">
    <source>
        <dbReference type="EMBL" id="GLR18976.1"/>
    </source>
</evidence>
<feature type="domain" description="HTH gntR-type" evidence="4">
    <location>
        <begin position="17"/>
        <end position="85"/>
    </location>
</feature>
<evidence type="ECO:0000256" key="3">
    <source>
        <dbReference type="ARBA" id="ARBA00023163"/>
    </source>
</evidence>
<dbReference type="InterPro" id="IPR028082">
    <property type="entry name" value="Peripla_BP_I"/>
</dbReference>
<dbReference type="Proteomes" id="UP001156666">
    <property type="component" value="Unassembled WGS sequence"/>
</dbReference>
<dbReference type="SMART" id="SM00345">
    <property type="entry name" value="HTH_GNTR"/>
    <property type="match status" value="1"/>
</dbReference>
<dbReference type="PANTHER" id="PTHR38445:SF10">
    <property type="entry name" value="GNTR-FAMILY TRANSCRIPTIONAL REGULATOR"/>
    <property type="match status" value="1"/>
</dbReference>
<accession>A0AA37SQ76</accession>
<dbReference type="InterPro" id="IPR046335">
    <property type="entry name" value="LacI/GalR-like_sensor"/>
</dbReference>
<dbReference type="SUPFAM" id="SSF53822">
    <property type="entry name" value="Periplasmic binding protein-like I"/>
    <property type="match status" value="1"/>
</dbReference>
<dbReference type="PROSITE" id="PS50949">
    <property type="entry name" value="HTH_GNTR"/>
    <property type="match status" value="1"/>
</dbReference>
<evidence type="ECO:0000256" key="1">
    <source>
        <dbReference type="ARBA" id="ARBA00023015"/>
    </source>
</evidence>
<dbReference type="AlphaFoldDB" id="A0AA37SQ76"/>
<reference evidence="5" key="2">
    <citation type="submission" date="2023-01" db="EMBL/GenBank/DDBJ databases">
        <title>Draft genome sequence of Portibacter lacus strain NBRC 108769.</title>
        <authorList>
            <person name="Sun Q."/>
            <person name="Mori K."/>
        </authorList>
    </citation>
    <scope>NUCLEOTIDE SEQUENCE</scope>
    <source>
        <strain evidence="5">NBRC 108769</strain>
    </source>
</reference>
<keyword evidence="2" id="KW-0238">DNA-binding</keyword>
<dbReference type="Pfam" id="PF13377">
    <property type="entry name" value="Peripla_BP_3"/>
    <property type="match status" value="1"/>
</dbReference>
<dbReference type="EMBL" id="BSOH01000023">
    <property type="protein sequence ID" value="GLR18976.1"/>
    <property type="molecule type" value="Genomic_DNA"/>
</dbReference>
<comment type="caution">
    <text evidence="5">The sequence shown here is derived from an EMBL/GenBank/DDBJ whole genome shotgun (WGS) entry which is preliminary data.</text>
</comment>
<dbReference type="Pfam" id="PF00392">
    <property type="entry name" value="GntR"/>
    <property type="match status" value="1"/>
</dbReference>
<dbReference type="SUPFAM" id="SSF46785">
    <property type="entry name" value="Winged helix' DNA-binding domain"/>
    <property type="match status" value="1"/>
</dbReference>
<gene>
    <name evidence="5" type="ORF">GCM10007940_35920</name>
</gene>
<dbReference type="PANTHER" id="PTHR38445">
    <property type="entry name" value="HTH-TYPE TRANSCRIPTIONAL REPRESSOR YTRA"/>
    <property type="match status" value="1"/>
</dbReference>
<dbReference type="Gene3D" id="1.10.10.10">
    <property type="entry name" value="Winged helix-like DNA-binding domain superfamily/Winged helix DNA-binding domain"/>
    <property type="match status" value="1"/>
</dbReference>
<name>A0AA37SQ76_9BACT</name>
<evidence type="ECO:0000256" key="2">
    <source>
        <dbReference type="ARBA" id="ARBA00023125"/>
    </source>
</evidence>
<dbReference type="GO" id="GO:0003700">
    <property type="term" value="F:DNA-binding transcription factor activity"/>
    <property type="evidence" value="ECO:0007669"/>
    <property type="project" value="InterPro"/>
</dbReference>
<proteinExistence type="predicted"/>
<dbReference type="InterPro" id="IPR036388">
    <property type="entry name" value="WH-like_DNA-bd_sf"/>
</dbReference>
<keyword evidence="6" id="KW-1185">Reference proteome</keyword>
<sequence>MSKDSAELIIIDEYSKTPKYRQIISSITNSIQQEKLKIDDKLPSVNKILIEFDISRDTIVKAYDYLKANKIIKSVPGKGYYVMTNDISTGPRVLLLFNKLSAHKKIIYDAFSMELGEQAAIDFYIYNNDFKLFKRILQEKEESDYTHFVIISHFLEGGNSAIEVINEIPKSKLIILDKKIDGLTGEYASVYQDFEKDLYQVLTEMIEKLSNYERLKLIFPNYTYHPESIKNGFQKFCDEFAFKYSIINDVNTDDINEGDAYINLMEDDLVQLIKRCREQNLTIGKQIGIISYNETLLKEILLDGITTISTDFELLGKTAASFIKTKTKAHIPNPFHVKYRASL</sequence>
<keyword evidence="3" id="KW-0804">Transcription</keyword>
<dbReference type="Gene3D" id="3.40.50.2300">
    <property type="match status" value="2"/>
</dbReference>
<organism evidence="5 6">
    <name type="scientific">Portibacter lacus</name>
    <dbReference type="NCBI Taxonomy" id="1099794"/>
    <lineage>
        <taxon>Bacteria</taxon>
        <taxon>Pseudomonadati</taxon>
        <taxon>Bacteroidota</taxon>
        <taxon>Saprospiria</taxon>
        <taxon>Saprospirales</taxon>
        <taxon>Haliscomenobacteraceae</taxon>
        <taxon>Portibacter</taxon>
    </lineage>
</organism>
<reference evidence="5" key="1">
    <citation type="journal article" date="2014" name="Int. J. Syst. Evol. Microbiol.">
        <title>Complete genome sequence of Corynebacterium casei LMG S-19264T (=DSM 44701T), isolated from a smear-ripened cheese.</title>
        <authorList>
            <consortium name="US DOE Joint Genome Institute (JGI-PGF)"/>
            <person name="Walter F."/>
            <person name="Albersmeier A."/>
            <person name="Kalinowski J."/>
            <person name="Ruckert C."/>
        </authorList>
    </citation>
    <scope>NUCLEOTIDE SEQUENCE</scope>
    <source>
        <strain evidence="5">NBRC 108769</strain>
    </source>
</reference>
<dbReference type="RefSeq" id="WP_235292921.1">
    <property type="nucleotide sequence ID" value="NZ_BSOH01000023.1"/>
</dbReference>